<keyword evidence="2" id="KW-1185">Reference proteome</keyword>
<dbReference type="Proteomes" id="UP000790709">
    <property type="component" value="Unassembled WGS sequence"/>
</dbReference>
<protein>
    <submittedName>
        <fullName evidence="1">Uncharacterized protein</fullName>
    </submittedName>
</protein>
<organism evidence="1 2">
    <name type="scientific">Leucogyrophana mollusca</name>
    <dbReference type="NCBI Taxonomy" id="85980"/>
    <lineage>
        <taxon>Eukaryota</taxon>
        <taxon>Fungi</taxon>
        <taxon>Dikarya</taxon>
        <taxon>Basidiomycota</taxon>
        <taxon>Agaricomycotina</taxon>
        <taxon>Agaricomycetes</taxon>
        <taxon>Agaricomycetidae</taxon>
        <taxon>Boletales</taxon>
        <taxon>Boletales incertae sedis</taxon>
        <taxon>Leucogyrophana</taxon>
    </lineage>
</organism>
<dbReference type="EMBL" id="MU267199">
    <property type="protein sequence ID" value="KAH7917191.1"/>
    <property type="molecule type" value="Genomic_DNA"/>
</dbReference>
<gene>
    <name evidence="1" type="ORF">BV22DRAFT_1135609</name>
</gene>
<name>A0ACB8AW44_9AGAM</name>
<sequence length="130" mass="14508">MSKCARSPGVEVDEVQAASAARDVEGLSAKRHKPQAAGNHDRERDTAVRDPAAWDIVYRMAHGDEEYPDVDRALRTYLGDRYQHGDWSALVDRLLSAEVEDEDPMVIFSEAKEKALGETIKARGTTIFHI</sequence>
<proteinExistence type="predicted"/>
<accession>A0ACB8AW44</accession>
<comment type="caution">
    <text evidence="1">The sequence shown here is derived from an EMBL/GenBank/DDBJ whole genome shotgun (WGS) entry which is preliminary data.</text>
</comment>
<evidence type="ECO:0000313" key="1">
    <source>
        <dbReference type="EMBL" id="KAH7917191.1"/>
    </source>
</evidence>
<reference evidence="1" key="1">
    <citation type="journal article" date="2021" name="New Phytol.">
        <title>Evolutionary innovations through gain and loss of genes in the ectomycorrhizal Boletales.</title>
        <authorList>
            <person name="Wu G."/>
            <person name="Miyauchi S."/>
            <person name="Morin E."/>
            <person name="Kuo A."/>
            <person name="Drula E."/>
            <person name="Varga T."/>
            <person name="Kohler A."/>
            <person name="Feng B."/>
            <person name="Cao Y."/>
            <person name="Lipzen A."/>
            <person name="Daum C."/>
            <person name="Hundley H."/>
            <person name="Pangilinan J."/>
            <person name="Johnson J."/>
            <person name="Barry K."/>
            <person name="LaButti K."/>
            <person name="Ng V."/>
            <person name="Ahrendt S."/>
            <person name="Min B."/>
            <person name="Choi I.G."/>
            <person name="Park H."/>
            <person name="Plett J.M."/>
            <person name="Magnuson J."/>
            <person name="Spatafora J.W."/>
            <person name="Nagy L.G."/>
            <person name="Henrissat B."/>
            <person name="Grigoriev I.V."/>
            <person name="Yang Z.L."/>
            <person name="Xu J."/>
            <person name="Martin F.M."/>
        </authorList>
    </citation>
    <scope>NUCLEOTIDE SEQUENCE</scope>
    <source>
        <strain evidence="1">KUC20120723A-06</strain>
    </source>
</reference>
<feature type="non-terminal residue" evidence="1">
    <location>
        <position position="130"/>
    </location>
</feature>
<evidence type="ECO:0000313" key="2">
    <source>
        <dbReference type="Proteomes" id="UP000790709"/>
    </source>
</evidence>